<keyword evidence="4 6" id="KW-0175">Coiled coil</keyword>
<reference evidence="8 9" key="1">
    <citation type="submission" date="2016-10" db="EMBL/GenBank/DDBJ databases">
        <authorList>
            <person name="de Groot N.N."/>
        </authorList>
    </citation>
    <scope>NUCLEOTIDE SEQUENCE [LARGE SCALE GENOMIC DNA]</scope>
    <source>
        <strain evidence="8 9">DSM 19548</strain>
    </source>
</reference>
<evidence type="ECO:0000256" key="7">
    <source>
        <dbReference type="SAM" id="Phobius"/>
    </source>
</evidence>
<dbReference type="InterPro" id="IPR003798">
    <property type="entry name" value="DNA_recombination_RmuC"/>
</dbReference>
<evidence type="ECO:0000256" key="4">
    <source>
        <dbReference type="ARBA" id="ARBA00023054"/>
    </source>
</evidence>
<evidence type="ECO:0000313" key="8">
    <source>
        <dbReference type="EMBL" id="SFD01332.1"/>
    </source>
</evidence>
<gene>
    <name evidence="8" type="ORF">SAMN04488094_11325</name>
</gene>
<keyword evidence="7" id="KW-0472">Membrane</keyword>
<keyword evidence="7" id="KW-0812">Transmembrane</keyword>
<dbReference type="PANTHER" id="PTHR30563:SF0">
    <property type="entry name" value="DNA RECOMBINATION PROTEIN RMUC"/>
    <property type="match status" value="1"/>
</dbReference>
<dbReference type="STRING" id="441112.SAMN04488094_11325"/>
<keyword evidence="5" id="KW-0233">DNA recombination</keyword>
<proteinExistence type="inferred from homology"/>
<keyword evidence="7" id="KW-1133">Transmembrane helix</keyword>
<dbReference type="PANTHER" id="PTHR30563">
    <property type="entry name" value="DNA RECOMBINATION PROTEIN RMUC"/>
    <property type="match status" value="1"/>
</dbReference>
<evidence type="ECO:0000256" key="5">
    <source>
        <dbReference type="ARBA" id="ARBA00023172"/>
    </source>
</evidence>
<evidence type="ECO:0000256" key="2">
    <source>
        <dbReference type="ARBA" id="ARBA00009840"/>
    </source>
</evidence>
<organism evidence="8 9">
    <name type="scientific">Tropicimonas isoalkanivorans</name>
    <dbReference type="NCBI Taxonomy" id="441112"/>
    <lineage>
        <taxon>Bacteria</taxon>
        <taxon>Pseudomonadati</taxon>
        <taxon>Pseudomonadota</taxon>
        <taxon>Alphaproteobacteria</taxon>
        <taxon>Rhodobacterales</taxon>
        <taxon>Roseobacteraceae</taxon>
        <taxon>Tropicimonas</taxon>
    </lineage>
</organism>
<keyword evidence="9" id="KW-1185">Reference proteome</keyword>
<feature type="transmembrane region" description="Helical" evidence="7">
    <location>
        <begin position="17"/>
        <end position="37"/>
    </location>
</feature>
<dbReference type="OrthoDB" id="370725at2"/>
<evidence type="ECO:0000313" key="9">
    <source>
        <dbReference type="Proteomes" id="UP000198728"/>
    </source>
</evidence>
<dbReference type="GO" id="GO:0006310">
    <property type="term" value="P:DNA recombination"/>
    <property type="evidence" value="ECO:0007669"/>
    <property type="project" value="UniProtKB-KW"/>
</dbReference>
<name>A0A1I1NVH7_9RHOB</name>
<comment type="function">
    <text evidence="1">Involved in DNA recombination.</text>
</comment>
<dbReference type="Proteomes" id="UP000198728">
    <property type="component" value="Unassembled WGS sequence"/>
</dbReference>
<evidence type="ECO:0000256" key="3">
    <source>
        <dbReference type="ARBA" id="ARBA00021840"/>
    </source>
</evidence>
<accession>A0A1I1NVH7</accession>
<dbReference type="EMBL" id="FOLG01000013">
    <property type="protein sequence ID" value="SFD01332.1"/>
    <property type="molecule type" value="Genomic_DNA"/>
</dbReference>
<dbReference type="Pfam" id="PF02646">
    <property type="entry name" value="RmuC"/>
    <property type="match status" value="1"/>
</dbReference>
<feature type="coiled-coil region" evidence="6">
    <location>
        <begin position="122"/>
        <end position="149"/>
    </location>
</feature>
<dbReference type="AlphaFoldDB" id="A0A1I1NVH7"/>
<sequence>MIRIGDTTISLNDPAPLAALVALAVGLLLVILLIMTVRRAGAAARLAEPMLTQVSALGARVQAISDGQQQLAGGLTHVSEAQTQAQAQMLQLMEARLAEVTARMGESLQGSSTRTARSLGELQQRLETIDRAQAKIEKLSGDVLSLQDILSNKQTRGAFGEIQLREIVAKALPKDSYEWQATLSNGRRADCLIRLPNPPGPIVIDSKFPLEAYEKLRNAGTPWEQNEAVKAMRTAVRAHIRAISEKYLIEGETADGALMFLPSEAVYAELHANFPEIVREGFAARVWIVSPTTCMATLNTMRAVLKDARMREQAGAIRRELGLLHGDVERLGARVGNLDKHFTQASKDIAEIRISAEKAGKRARRLDSFDFDDLPGDPAPITEAQARTPVQIVRQET</sequence>
<dbReference type="RefSeq" id="WP_093362107.1">
    <property type="nucleotide sequence ID" value="NZ_FOLG01000013.1"/>
</dbReference>
<evidence type="ECO:0000256" key="6">
    <source>
        <dbReference type="SAM" id="Coils"/>
    </source>
</evidence>
<protein>
    <recommendedName>
        <fullName evidence="3">DNA recombination protein RmuC homolog</fullName>
    </recommendedName>
</protein>
<comment type="similarity">
    <text evidence="2">Belongs to the RmuC family.</text>
</comment>
<evidence type="ECO:0000256" key="1">
    <source>
        <dbReference type="ARBA" id="ARBA00003416"/>
    </source>
</evidence>